<dbReference type="EC" id="2.7.7.-" evidence="2"/>
<dbReference type="Proteomes" id="UP001183390">
    <property type="component" value="Unassembled WGS sequence"/>
</dbReference>
<protein>
    <submittedName>
        <fullName evidence="2">Nucleotidyltransferase domain-containing protein</fullName>
        <ecNumber evidence="2">2.7.7.-</ecNumber>
    </submittedName>
</protein>
<dbReference type="InterPro" id="IPR043519">
    <property type="entry name" value="NT_sf"/>
</dbReference>
<evidence type="ECO:0000313" key="2">
    <source>
        <dbReference type="EMBL" id="MDT0327069.1"/>
    </source>
</evidence>
<dbReference type="InterPro" id="IPR002934">
    <property type="entry name" value="Polymerase_NTP_transf_dom"/>
</dbReference>
<keyword evidence="2" id="KW-0548">Nucleotidyltransferase</keyword>
<sequence>MDEHEDKGLNADGTIAREGSLDLVAPVFAPVVEAARERIARTYGDALHGTYLYGSVPRGTARPGRSDLDLMLVFHEPPTEGHRAAARRIEAEIDAAFEPVDGVGVLLEGAAAILGDPHDGGFFVSRLCTPLFGADLADRLPSYRPTSLLARETNGDLYLFPERWRARAADADTEAAVRALVRGSSRKTLRSAFTLVMPVWGGWTSDLTRSAEIVGRYHPEWAGPLRRTAEVALDPAADRGTLRMIVDDLAPRVADEYRRVHGEKAPR</sequence>
<keyword evidence="3" id="KW-1185">Reference proteome</keyword>
<dbReference type="Pfam" id="PF01909">
    <property type="entry name" value="NTP_transf_2"/>
    <property type="match status" value="1"/>
</dbReference>
<organism evidence="2 3">
    <name type="scientific">Nocardiopsis lambiniae</name>
    <dbReference type="NCBI Taxonomy" id="3075539"/>
    <lineage>
        <taxon>Bacteria</taxon>
        <taxon>Bacillati</taxon>
        <taxon>Actinomycetota</taxon>
        <taxon>Actinomycetes</taxon>
        <taxon>Streptosporangiales</taxon>
        <taxon>Nocardiopsidaceae</taxon>
        <taxon>Nocardiopsis</taxon>
    </lineage>
</organism>
<dbReference type="Gene3D" id="3.30.460.10">
    <property type="entry name" value="Beta Polymerase, domain 2"/>
    <property type="match status" value="1"/>
</dbReference>
<dbReference type="GO" id="GO:0016779">
    <property type="term" value="F:nucleotidyltransferase activity"/>
    <property type="evidence" value="ECO:0007669"/>
    <property type="project" value="UniProtKB-KW"/>
</dbReference>
<evidence type="ECO:0000259" key="1">
    <source>
        <dbReference type="Pfam" id="PF01909"/>
    </source>
</evidence>
<dbReference type="CDD" id="cd05403">
    <property type="entry name" value="NT_KNTase_like"/>
    <property type="match status" value="1"/>
</dbReference>
<dbReference type="SUPFAM" id="SSF81301">
    <property type="entry name" value="Nucleotidyltransferase"/>
    <property type="match status" value="1"/>
</dbReference>
<reference evidence="3" key="1">
    <citation type="submission" date="2023-07" db="EMBL/GenBank/DDBJ databases">
        <title>30 novel species of actinomycetes from the DSMZ collection.</title>
        <authorList>
            <person name="Nouioui I."/>
        </authorList>
    </citation>
    <scope>NUCLEOTIDE SEQUENCE [LARGE SCALE GENOMIC DNA]</scope>
    <source>
        <strain evidence="3">DSM 44743</strain>
    </source>
</reference>
<name>A0ABU2M3A7_9ACTN</name>
<comment type="caution">
    <text evidence="2">The sequence shown here is derived from an EMBL/GenBank/DDBJ whole genome shotgun (WGS) entry which is preliminary data.</text>
</comment>
<keyword evidence="2" id="KW-0808">Transferase</keyword>
<accession>A0ABU2M3A7</accession>
<dbReference type="EMBL" id="JAVREP010000001">
    <property type="protein sequence ID" value="MDT0327069.1"/>
    <property type="molecule type" value="Genomic_DNA"/>
</dbReference>
<gene>
    <name evidence="2" type="ORF">RM479_01460</name>
</gene>
<proteinExistence type="predicted"/>
<dbReference type="RefSeq" id="WP_311509865.1">
    <property type="nucleotide sequence ID" value="NZ_JAVREP010000001.1"/>
</dbReference>
<evidence type="ECO:0000313" key="3">
    <source>
        <dbReference type="Proteomes" id="UP001183390"/>
    </source>
</evidence>
<feature type="domain" description="Polymerase nucleotidyl transferase" evidence="1">
    <location>
        <begin position="50"/>
        <end position="88"/>
    </location>
</feature>